<keyword evidence="3" id="KW-1185">Reference proteome</keyword>
<dbReference type="HOGENOM" id="CLU_093313_0_0_1"/>
<dbReference type="Proteomes" id="UP000004995">
    <property type="component" value="Unassembled WGS sequence"/>
</dbReference>
<comment type="pathway">
    <text evidence="1">Protein modification; protein ubiquitination.</text>
</comment>
<proteinExistence type="predicted"/>
<dbReference type="InParanoid" id="K3YDU1"/>
<evidence type="ECO:0000256" key="1">
    <source>
        <dbReference type="ARBA" id="ARBA00004906"/>
    </source>
</evidence>
<protein>
    <recommendedName>
        <fullName evidence="4">BTB domain-containing protein</fullName>
    </recommendedName>
</protein>
<dbReference type="Gene3D" id="3.30.710.10">
    <property type="entry name" value="Potassium Channel Kv1.1, Chain A"/>
    <property type="match status" value="1"/>
</dbReference>
<name>K3YDU1_SETIT</name>
<dbReference type="InterPro" id="IPR011333">
    <property type="entry name" value="SKP1/BTB/POZ_sf"/>
</dbReference>
<evidence type="ECO:0000313" key="3">
    <source>
        <dbReference type="Proteomes" id="UP000004995"/>
    </source>
</evidence>
<dbReference type="EMBL" id="AGNK02004245">
    <property type="status" value="NOT_ANNOTATED_CDS"/>
    <property type="molecule type" value="Genomic_DNA"/>
</dbReference>
<evidence type="ECO:0008006" key="4">
    <source>
        <dbReference type="Google" id="ProtNLM"/>
    </source>
</evidence>
<dbReference type="Gramene" id="KQK96732">
    <property type="protein sequence ID" value="KQK96732"/>
    <property type="gene ID" value="SETIT_012399mg"/>
</dbReference>
<organism evidence="2 3">
    <name type="scientific">Setaria italica</name>
    <name type="common">Foxtail millet</name>
    <name type="synonym">Panicum italicum</name>
    <dbReference type="NCBI Taxonomy" id="4555"/>
    <lineage>
        <taxon>Eukaryota</taxon>
        <taxon>Viridiplantae</taxon>
        <taxon>Streptophyta</taxon>
        <taxon>Embryophyta</taxon>
        <taxon>Tracheophyta</taxon>
        <taxon>Spermatophyta</taxon>
        <taxon>Magnoliopsida</taxon>
        <taxon>Liliopsida</taxon>
        <taxon>Poales</taxon>
        <taxon>Poaceae</taxon>
        <taxon>PACMAD clade</taxon>
        <taxon>Panicoideae</taxon>
        <taxon>Panicodae</taxon>
        <taxon>Paniceae</taxon>
        <taxon>Cenchrinae</taxon>
        <taxon>Setaria</taxon>
    </lineage>
</organism>
<dbReference type="EnsemblPlants" id="KQK96732">
    <property type="protein sequence ID" value="KQK96732"/>
    <property type="gene ID" value="SETIT_012399mg"/>
</dbReference>
<sequence length="200" mass="22381">MIGGHQWRICCYPTGIHDLWYPPTGPEGISVILGLMNNTQKLEQGFNCLVGHHEIERVLDHSDRINISCTITILEDDCIEIPPPLVGRSICTTIVAQAPVDVVFDIALSRAMEALYYGSGVESKSEIISIKEANLDGFSLLIKYACEGSLRQEADLWDTLVNAWPVFLSLADMYCVEWLKFHCASNLWDMVCVEIVTTFL</sequence>
<accession>K3YDU1</accession>
<evidence type="ECO:0000313" key="2">
    <source>
        <dbReference type="EnsemblPlants" id="KQK96732"/>
    </source>
</evidence>
<reference evidence="3" key="1">
    <citation type="journal article" date="2012" name="Nat. Biotechnol.">
        <title>Reference genome sequence of the model plant Setaria.</title>
        <authorList>
            <person name="Bennetzen J.L."/>
            <person name="Schmutz J."/>
            <person name="Wang H."/>
            <person name="Percifield R."/>
            <person name="Hawkins J."/>
            <person name="Pontaroli A.C."/>
            <person name="Estep M."/>
            <person name="Feng L."/>
            <person name="Vaughn J.N."/>
            <person name="Grimwood J."/>
            <person name="Jenkins J."/>
            <person name="Barry K."/>
            <person name="Lindquist E."/>
            <person name="Hellsten U."/>
            <person name="Deshpande S."/>
            <person name="Wang X."/>
            <person name="Wu X."/>
            <person name="Mitros T."/>
            <person name="Triplett J."/>
            <person name="Yang X."/>
            <person name="Ye C.Y."/>
            <person name="Mauro-Herrera M."/>
            <person name="Wang L."/>
            <person name="Li P."/>
            <person name="Sharma M."/>
            <person name="Sharma R."/>
            <person name="Ronald P.C."/>
            <person name="Panaud O."/>
            <person name="Kellogg E.A."/>
            <person name="Brutnell T.P."/>
            <person name="Doust A.N."/>
            <person name="Tuskan G.A."/>
            <person name="Rokhsar D."/>
            <person name="Devos K.M."/>
        </authorList>
    </citation>
    <scope>NUCLEOTIDE SEQUENCE [LARGE SCALE GENOMIC DNA]</scope>
    <source>
        <strain evidence="3">cv. Yugu1</strain>
    </source>
</reference>
<dbReference type="SUPFAM" id="SSF54695">
    <property type="entry name" value="POZ domain"/>
    <property type="match status" value="1"/>
</dbReference>
<reference evidence="2" key="2">
    <citation type="submission" date="2018-08" db="UniProtKB">
        <authorList>
            <consortium name="EnsemblPlants"/>
        </authorList>
    </citation>
    <scope>IDENTIFICATION</scope>
    <source>
        <strain evidence="2">Yugu1</strain>
    </source>
</reference>
<dbReference type="SUPFAM" id="SSF49599">
    <property type="entry name" value="TRAF domain-like"/>
    <property type="match status" value="1"/>
</dbReference>
<dbReference type="AlphaFoldDB" id="K3YDU1"/>